<reference evidence="1 2" key="1">
    <citation type="journal article" date="2021" name="Appl. Environ. Microbiol.">
        <title>Genetic linkage and physical mapping for an oyster mushroom Pleurotus cornucopiae and QTL analysis for the trait cap color.</title>
        <authorList>
            <person name="Zhang Y."/>
            <person name="Gao W."/>
            <person name="Sonnenberg A."/>
            <person name="Chen Q."/>
            <person name="Zhang J."/>
            <person name="Huang C."/>
        </authorList>
    </citation>
    <scope>NUCLEOTIDE SEQUENCE [LARGE SCALE GENOMIC DNA]</scope>
    <source>
        <strain evidence="1">CCMSSC00406</strain>
    </source>
</reference>
<evidence type="ECO:0000313" key="2">
    <source>
        <dbReference type="Proteomes" id="UP000824881"/>
    </source>
</evidence>
<dbReference type="Proteomes" id="UP000824881">
    <property type="component" value="Unassembled WGS sequence"/>
</dbReference>
<protein>
    <submittedName>
        <fullName evidence="1">Uncharacterized protein</fullName>
    </submittedName>
</protein>
<evidence type="ECO:0000313" key="1">
    <source>
        <dbReference type="EMBL" id="KAG9227093.1"/>
    </source>
</evidence>
<organism evidence="1 2">
    <name type="scientific">Pleurotus cornucopiae</name>
    <name type="common">Cornucopia mushroom</name>
    <dbReference type="NCBI Taxonomy" id="5321"/>
    <lineage>
        <taxon>Eukaryota</taxon>
        <taxon>Fungi</taxon>
        <taxon>Dikarya</taxon>
        <taxon>Basidiomycota</taxon>
        <taxon>Agaricomycotina</taxon>
        <taxon>Agaricomycetes</taxon>
        <taxon>Agaricomycetidae</taxon>
        <taxon>Agaricales</taxon>
        <taxon>Pleurotineae</taxon>
        <taxon>Pleurotaceae</taxon>
        <taxon>Pleurotus</taxon>
    </lineage>
</organism>
<proteinExistence type="predicted"/>
<comment type="caution">
    <text evidence="1">The sequence shown here is derived from an EMBL/GenBank/DDBJ whole genome shotgun (WGS) entry which is preliminary data.</text>
</comment>
<sequence length="1790" mass="195770">MECNVVTSPVGDNNPGIDYFDPTGVAELRRTLSASIPVARHRSIPDRPPLSTQDHLGHRDGERSTKVDRELEFDFDLALQDYIVRRESAGIEPRVLGVLFEELEVIGLGASARHQPTLGSLFNPMEIWRGIQRQRHPPLRSIISGFEGVVRPGEMLLVLGRPGAGCSTLLKTLTNQTDSFHAINGDVAFSSLTPDLLASRFRGDVQYIPEDDLHFPTLTVEETIRFAARCRAPAGAARVPKGGPEGEAEEDLPSKKRNHIIGARTREEYEKTLTEVYLALFGLRHVRDSVVGDEKLRGVSGGEKKRVSIAEAMAARALVSAWDNSTRGLDSSTALSYLMALRVATTHLQRTTMVCLYQASDAMYALFDKVFVFYVCLIYEGRMVYFGPAKEAKSYFVGMGWKARNRQSIPDFLVSVTDAEARVMKGADEMAREREGHEKDIVHHHGGILEPPRTHIQASIDSKKKAKAGAQLEGFVPPSVSSVDGPGHINVGSALPLVRPPIPNTPAEFAIYYFCSDVARRNLQDMDAFRKECGLKPRAPQAQMRGCEKRLAANESEVAHGAGAPTDVSTFMTPVPLRSASKSSGGTRRSSVPLPTSLDRHASQEDDAASVSGASHYPPGSKHPQSRAYKQSAVREHARRSRRGSPYVISIPLQLQAVMRRRVQIVRGDWVTQALTTGTFVFQAVIIGTVFVNTPEATGSYFSRGGVLFFALFLPALFTMSEIPSLFNQRPIVRRHERAAMYHPMIEALAMTIVDIPVTIITTSIYSVVLYFVVGLQRSAGQFFIFFLFVFAICLSMKAFFRALASAFAVEAPAQAIAGVMLLALSLYTGFQIPIPSMIGALRWISYINPIRYAFEGVMVNEFHTLDGQCSNLVPSGMGYDGVSVDNQVCIAVGSVAGRPTVDGNAFVSISFGYNYGHLWRNFGILLAFGIGFILALLVFTEIQTTSARAGADVVLFKSGSEAAVLKEAEAAVGGDEEKDAPAGEAGATTGPSGPDHHQRAEERKALSAGQPKMTDIFSWSHVRYTIPIGNHEHRILLDDVSGYVVPGKLTALMGASGAGKTTLLNVLAQRTDTGVVSGDRYVNGQSLPHDFQAQTGYCQQMDTHVPTTTVREALRFSARLRQPASVPTADKDEYADKCLKMCGLAEFADAMVGTLGVEHKKRTTIGVELAAKPRLLLFLDEPTSGLDSQSAWAIVAFLRDLADNGQAILCTIHQPSAELFQVFDRLLLLQSGGKTVYFGDTGNNATTIISYFESSGARQCKPGENPAEYMLEVIGAGATAISDRDWNKMWIKTEGAKRLEADLDRIHTDGRQHSPVDATLSSSHAASFTYQLKELTIRQYVSYWRNPAYLMSKLTLNIVAGLFIGFSFFQAGDSQQDTQNKLFSIFMATVLSSPLASQMHVPYIQSRDIFEVRESASRMYSWAALLTAQILVEIPWNIFGSTLFYLCWYWTVGFDSSRAGYTYLMFGVLFPCYVTTIALAVGSMAPSAEIAGLLFGFLFSFVITFNGVMQPFAHLGWWRWMYHLSPYTYLIAGTLGQAVGHQDIVCSETEIAIVNPPSGNTCAQYFQSYIVNNGGYLNNPDAASACQFCSTRTTDEYLERTFNIQYSHRWRDVGIFCAFIVFNTVAVYTFTWARSVRPKHDSSDTDRGSGGTADADGERGRLYLHPHPQVACTSTILGVGSLYSAPTTAASHFIFPPVGSSTVPFNHSIPDPASPTSTPNDGNEAPSELSASGATDADSPSSEFKAVPLTSMYKRSLSLPVPDRSVYNPSPRRAGGFSPPVAYRPTTTE</sequence>
<dbReference type="EMBL" id="WQMT02000002">
    <property type="protein sequence ID" value="KAG9227093.1"/>
    <property type="molecule type" value="Genomic_DNA"/>
</dbReference>
<keyword evidence="2" id="KW-1185">Reference proteome</keyword>
<accession>A0ACB7J946</accession>
<gene>
    <name evidence="1" type="ORF">CCMSSC00406_0008293</name>
</gene>
<name>A0ACB7J946_PLECO</name>